<keyword evidence="7" id="KW-0560">Oxidoreductase</keyword>
<keyword evidence="9" id="KW-0486">Methionine biosynthesis</keyword>
<dbReference type="GO" id="GO:0046872">
    <property type="term" value="F:metal ion binding"/>
    <property type="evidence" value="ECO:0007669"/>
    <property type="project" value="UniProtKB-KW"/>
</dbReference>
<evidence type="ECO:0000256" key="9">
    <source>
        <dbReference type="ARBA" id="ARBA00023167"/>
    </source>
</evidence>
<dbReference type="InterPro" id="IPR011051">
    <property type="entry name" value="RmlC_Cupin_sf"/>
</dbReference>
<keyword evidence="12" id="KW-1185">Reference proteome</keyword>
<dbReference type="InterPro" id="IPR014710">
    <property type="entry name" value="RmlC-like_jellyroll"/>
</dbReference>
<dbReference type="CDD" id="cd02232">
    <property type="entry name" value="cupin_ARD"/>
    <property type="match status" value="1"/>
</dbReference>
<dbReference type="PANTHER" id="PTHR23418:SF0">
    <property type="entry name" value="ACIREDUCTONE DIOXYGENASE"/>
    <property type="match status" value="1"/>
</dbReference>
<accession>A0A8H6Y6X4</accession>
<evidence type="ECO:0000256" key="6">
    <source>
        <dbReference type="ARBA" id="ARBA00022964"/>
    </source>
</evidence>
<evidence type="ECO:0000313" key="12">
    <source>
        <dbReference type="Proteomes" id="UP000623467"/>
    </source>
</evidence>
<keyword evidence="5" id="KW-0479">Metal-binding</keyword>
<dbReference type="PANTHER" id="PTHR23418">
    <property type="entry name" value="ACIREDUCTONE DIOXYGENASE"/>
    <property type="match status" value="1"/>
</dbReference>
<protein>
    <recommendedName>
        <fullName evidence="10">acireductone dioxygenase (Fe(2+)-requiring)</fullName>
        <ecNumber evidence="10">1.13.11.54</ecNumber>
    </recommendedName>
</protein>
<evidence type="ECO:0000256" key="5">
    <source>
        <dbReference type="ARBA" id="ARBA00022723"/>
    </source>
</evidence>
<dbReference type="EMBL" id="JACAZH010000012">
    <property type="protein sequence ID" value="KAF7353549.1"/>
    <property type="molecule type" value="Genomic_DNA"/>
</dbReference>
<evidence type="ECO:0000256" key="10">
    <source>
        <dbReference type="ARBA" id="ARBA00039005"/>
    </source>
</evidence>
<reference evidence="11" key="1">
    <citation type="submission" date="2020-05" db="EMBL/GenBank/DDBJ databases">
        <title>Mycena genomes resolve the evolution of fungal bioluminescence.</title>
        <authorList>
            <person name="Tsai I.J."/>
        </authorList>
    </citation>
    <scope>NUCLEOTIDE SEQUENCE</scope>
    <source>
        <strain evidence="11">160909Yilan</strain>
    </source>
</reference>
<dbReference type="GO" id="GO:0010309">
    <property type="term" value="F:acireductone dioxygenase [iron(II)-requiring] activity"/>
    <property type="evidence" value="ECO:0007669"/>
    <property type="project" value="UniProtKB-EC"/>
</dbReference>
<evidence type="ECO:0000256" key="8">
    <source>
        <dbReference type="ARBA" id="ARBA00023004"/>
    </source>
</evidence>
<gene>
    <name evidence="11" type="ORF">MSAN_01544800</name>
</gene>
<evidence type="ECO:0000256" key="7">
    <source>
        <dbReference type="ARBA" id="ARBA00023002"/>
    </source>
</evidence>
<dbReference type="Gene3D" id="2.60.120.10">
    <property type="entry name" value="Jelly Rolls"/>
    <property type="match status" value="2"/>
</dbReference>
<keyword evidence="8" id="KW-0408">Iron</keyword>
<evidence type="ECO:0000256" key="3">
    <source>
        <dbReference type="ARBA" id="ARBA00022596"/>
    </source>
</evidence>
<dbReference type="AlphaFoldDB" id="A0A8H6Y6X4"/>
<dbReference type="OrthoDB" id="1867259at2759"/>
<keyword evidence="6 11" id="KW-0223">Dioxygenase</keyword>
<keyword evidence="3" id="KW-0533">Nickel</keyword>
<dbReference type="Proteomes" id="UP000623467">
    <property type="component" value="Unassembled WGS sequence"/>
</dbReference>
<evidence type="ECO:0000313" key="11">
    <source>
        <dbReference type="EMBL" id="KAF7353549.1"/>
    </source>
</evidence>
<sequence>MISRNLVPSPPPPSSTLLAHRRSSLQAPLGFKPAKKYPARPVSAEALAKLGVLSWVVPMLPLPSTRRNRDVINVSREGMGAVYEEKIRGYFEEHMHEDEEIRYILSGSGLFDVRGDLLVLPAGIYHRFTLDTKDAIRALRLFKTHARRRGDPVYFEWEWVFDVRETPTDAWIRIAVAPGDLLVLPVGIYHRFTLDTKDQIRAL</sequence>
<comment type="cofactor">
    <cofactor evidence="2">
        <name>Fe(2+)</name>
        <dbReference type="ChEBI" id="CHEBI:29033"/>
    </cofactor>
</comment>
<proteinExistence type="predicted"/>
<comment type="catalytic activity">
    <reaction evidence="1">
        <text>1,2-dihydroxy-5-(methylsulfanyl)pent-1-en-3-one + O2 = 4-methylsulfanyl-2-oxobutanoate + formate + 2 H(+)</text>
        <dbReference type="Rhea" id="RHEA:24504"/>
        <dbReference type="ChEBI" id="CHEBI:15378"/>
        <dbReference type="ChEBI" id="CHEBI:15379"/>
        <dbReference type="ChEBI" id="CHEBI:15740"/>
        <dbReference type="ChEBI" id="CHEBI:16723"/>
        <dbReference type="ChEBI" id="CHEBI:49252"/>
        <dbReference type="EC" id="1.13.11.54"/>
    </reaction>
</comment>
<organism evidence="11 12">
    <name type="scientific">Mycena sanguinolenta</name>
    <dbReference type="NCBI Taxonomy" id="230812"/>
    <lineage>
        <taxon>Eukaryota</taxon>
        <taxon>Fungi</taxon>
        <taxon>Dikarya</taxon>
        <taxon>Basidiomycota</taxon>
        <taxon>Agaricomycotina</taxon>
        <taxon>Agaricomycetes</taxon>
        <taxon>Agaricomycetidae</taxon>
        <taxon>Agaricales</taxon>
        <taxon>Marasmiineae</taxon>
        <taxon>Mycenaceae</taxon>
        <taxon>Mycena</taxon>
    </lineage>
</organism>
<dbReference type="GO" id="GO:0009086">
    <property type="term" value="P:methionine biosynthetic process"/>
    <property type="evidence" value="ECO:0007669"/>
    <property type="project" value="UniProtKB-KW"/>
</dbReference>
<evidence type="ECO:0000256" key="4">
    <source>
        <dbReference type="ARBA" id="ARBA00022605"/>
    </source>
</evidence>
<evidence type="ECO:0000256" key="2">
    <source>
        <dbReference type="ARBA" id="ARBA00001954"/>
    </source>
</evidence>
<evidence type="ECO:0000256" key="1">
    <source>
        <dbReference type="ARBA" id="ARBA00000428"/>
    </source>
</evidence>
<dbReference type="InterPro" id="IPR004313">
    <property type="entry name" value="ARD"/>
</dbReference>
<dbReference type="SUPFAM" id="SSF51182">
    <property type="entry name" value="RmlC-like cupins"/>
    <property type="match status" value="2"/>
</dbReference>
<dbReference type="Pfam" id="PF03079">
    <property type="entry name" value="ARD"/>
    <property type="match status" value="2"/>
</dbReference>
<comment type="caution">
    <text evidence="11">The sequence shown here is derived from an EMBL/GenBank/DDBJ whole genome shotgun (WGS) entry which is preliminary data.</text>
</comment>
<keyword evidence="4" id="KW-0028">Amino-acid biosynthesis</keyword>
<dbReference type="EC" id="1.13.11.54" evidence="10"/>
<name>A0A8H6Y6X4_9AGAR</name>